<accession>A0A810MXY4</accession>
<reference evidence="1" key="1">
    <citation type="submission" date="2020-08" db="EMBL/GenBank/DDBJ databases">
        <title>Whole genome shotgun sequence of Polymorphospora rubra NBRC 101157.</title>
        <authorList>
            <person name="Komaki H."/>
            <person name="Tamura T."/>
        </authorList>
    </citation>
    <scope>NUCLEOTIDE SEQUENCE</scope>
    <source>
        <strain evidence="1">NBRC 101157</strain>
    </source>
</reference>
<dbReference type="Gene3D" id="2.60.300.12">
    <property type="entry name" value="HesB-like domain"/>
    <property type="match status" value="1"/>
</dbReference>
<keyword evidence="2" id="KW-1185">Reference proteome</keyword>
<dbReference type="KEGG" id="pry:Prubr_12660"/>
<dbReference type="Proteomes" id="UP000680866">
    <property type="component" value="Chromosome"/>
</dbReference>
<dbReference type="InterPro" id="IPR035903">
    <property type="entry name" value="HesB-like_dom_sf"/>
</dbReference>
<dbReference type="AlphaFoldDB" id="A0A810MXY4"/>
<dbReference type="EMBL" id="AP023359">
    <property type="protein sequence ID" value="BCJ64245.1"/>
    <property type="molecule type" value="Genomic_DNA"/>
</dbReference>
<organism evidence="1 2">
    <name type="scientific">Polymorphospora rubra</name>
    <dbReference type="NCBI Taxonomy" id="338584"/>
    <lineage>
        <taxon>Bacteria</taxon>
        <taxon>Bacillati</taxon>
        <taxon>Actinomycetota</taxon>
        <taxon>Actinomycetes</taxon>
        <taxon>Micromonosporales</taxon>
        <taxon>Micromonosporaceae</taxon>
        <taxon>Polymorphospora</taxon>
    </lineage>
</organism>
<dbReference type="SUPFAM" id="SSF89360">
    <property type="entry name" value="HesB-like domain"/>
    <property type="match status" value="1"/>
</dbReference>
<evidence type="ECO:0008006" key="3">
    <source>
        <dbReference type="Google" id="ProtNLM"/>
    </source>
</evidence>
<proteinExistence type="predicted"/>
<sequence>MLTLTDNAVTVIRDLTTQQEVPEGAGLRIATDTSAGALTLGLAAQPAQGDQVVDNSGARIFLDPEAAQILDDKALDASVDPQGGVQFGITEQQAG</sequence>
<evidence type="ECO:0000313" key="1">
    <source>
        <dbReference type="EMBL" id="BCJ64245.1"/>
    </source>
</evidence>
<name>A0A810MXY4_9ACTN</name>
<evidence type="ECO:0000313" key="2">
    <source>
        <dbReference type="Proteomes" id="UP000680866"/>
    </source>
</evidence>
<gene>
    <name evidence="1" type="ORF">Prubr_12660</name>
</gene>
<protein>
    <recommendedName>
        <fullName evidence="3">Fe-S cluster assembly iron-binding protein IscA</fullName>
    </recommendedName>
</protein>
<dbReference type="RefSeq" id="WP_212822452.1">
    <property type="nucleotide sequence ID" value="NZ_AP023359.1"/>
</dbReference>